<evidence type="ECO:0000313" key="3">
    <source>
        <dbReference type="EMBL" id="CAG5933903.1"/>
    </source>
</evidence>
<comment type="caution">
    <text evidence="3">The sequence shown here is derived from an EMBL/GenBank/DDBJ whole genome shotgun (WGS) entry which is preliminary data.</text>
</comment>
<protein>
    <submittedName>
        <fullName evidence="3">(Atlantic silverside) hypothetical protein</fullName>
    </submittedName>
</protein>
<feature type="region of interest" description="Disordered" evidence="1">
    <location>
        <begin position="476"/>
        <end position="569"/>
    </location>
</feature>
<dbReference type="SUPFAM" id="SSF101288">
    <property type="entry name" value="L27 domain"/>
    <property type="match status" value="1"/>
</dbReference>
<accession>A0A8S4BF21</accession>
<feature type="region of interest" description="Disordered" evidence="1">
    <location>
        <begin position="300"/>
        <end position="323"/>
    </location>
</feature>
<feature type="compositionally biased region" description="Low complexity" evidence="1">
    <location>
        <begin position="492"/>
        <end position="509"/>
    </location>
</feature>
<feature type="region of interest" description="Disordered" evidence="1">
    <location>
        <begin position="368"/>
        <end position="396"/>
    </location>
</feature>
<dbReference type="InterPro" id="IPR004172">
    <property type="entry name" value="L27_dom"/>
</dbReference>
<proteinExistence type="predicted"/>
<keyword evidence="4" id="KW-1185">Reference proteome</keyword>
<dbReference type="Proteomes" id="UP000677803">
    <property type="component" value="Unassembled WGS sequence"/>
</dbReference>
<dbReference type="InterPro" id="IPR036892">
    <property type="entry name" value="L27_dom_sf"/>
</dbReference>
<gene>
    <name evidence="3" type="ORF">MMEN_LOCUS13551</name>
</gene>
<evidence type="ECO:0000259" key="2">
    <source>
        <dbReference type="PROSITE" id="PS51022"/>
    </source>
</evidence>
<sequence>MCSPPHISSYVLPAAERVKKIWQLHGNRPASEGKNRLPAAIRRRFSCPGLSGIERDYSPSLSLSLARCKHINPSSPRGILSPHAHPSSRISTEAETSRRWQRKGVRESLQLSRAETVTKNWANAYRLGLGERSAESRGSEVGGVQLAMRQAAAEAQVLTPHFELGEQGLRQVLSDVIEEVRRSIGQDIDGADVYECLQRYRRNPPPPALDYASGLSLQLLIDIRSSPCCSEEARELYHLLRQPHLQALLSAHDTVAQKDYEPVLPPMPEELPDDEEATRIVCLVKNKQPLPRTDSVVRPLRDGRRAGLPGVPPPRANSSVVAGRNPWVGSPAVDWAGGGVRRASCPYPPPTGPCRVCLWEQRLNHSAPSVYGSVPTGPPQKRRSQSPRVRTAPPSPVFLQCRRPEEAPAGRGGLDELRESMQLAANSAESSGKDVKLAGEKVAAAVEHMTESVRDNSQALELLTRAVDRLQALLSNSGTQTGPQTAAEAKHGSSGRSSGRSSSRSGGSSPIAKAKGFLSRSCHGSPRAASKTPEPFSEPCGIPLPNGLFDEPGKTPHWGCWTKKRKKET</sequence>
<dbReference type="Pfam" id="PF02828">
    <property type="entry name" value="L27"/>
    <property type="match status" value="1"/>
</dbReference>
<dbReference type="SMART" id="SM00569">
    <property type="entry name" value="L27"/>
    <property type="match status" value="1"/>
</dbReference>
<evidence type="ECO:0000313" key="4">
    <source>
        <dbReference type="Proteomes" id="UP000677803"/>
    </source>
</evidence>
<evidence type="ECO:0000256" key="1">
    <source>
        <dbReference type="SAM" id="MobiDB-lite"/>
    </source>
</evidence>
<dbReference type="InterPro" id="IPR014775">
    <property type="entry name" value="L27_C"/>
</dbReference>
<organism evidence="3 4">
    <name type="scientific">Menidia menidia</name>
    <name type="common">Atlantic silverside</name>
    <dbReference type="NCBI Taxonomy" id="238744"/>
    <lineage>
        <taxon>Eukaryota</taxon>
        <taxon>Metazoa</taxon>
        <taxon>Chordata</taxon>
        <taxon>Craniata</taxon>
        <taxon>Vertebrata</taxon>
        <taxon>Euteleostomi</taxon>
        <taxon>Actinopterygii</taxon>
        <taxon>Neopterygii</taxon>
        <taxon>Teleostei</taxon>
        <taxon>Neoteleostei</taxon>
        <taxon>Acanthomorphata</taxon>
        <taxon>Ovalentaria</taxon>
        <taxon>Atherinomorphae</taxon>
        <taxon>Atheriniformes</taxon>
        <taxon>Atherinopsidae</taxon>
        <taxon>Menidiinae</taxon>
        <taxon>Menidia</taxon>
    </lineage>
</organism>
<feature type="domain" description="L27" evidence="2">
    <location>
        <begin position="209"/>
        <end position="263"/>
    </location>
</feature>
<reference evidence="3" key="1">
    <citation type="submission" date="2021-05" db="EMBL/GenBank/DDBJ databases">
        <authorList>
            <person name="Tigano A."/>
        </authorList>
    </citation>
    <scope>NUCLEOTIDE SEQUENCE</scope>
</reference>
<dbReference type="AlphaFoldDB" id="A0A8S4BF21"/>
<dbReference type="OrthoDB" id="439127at2759"/>
<name>A0A8S4BF21_9TELE</name>
<dbReference type="PROSITE" id="PS51022">
    <property type="entry name" value="L27"/>
    <property type="match status" value="1"/>
</dbReference>
<dbReference type="Gene3D" id="1.10.287.650">
    <property type="entry name" value="L27 domain"/>
    <property type="match status" value="1"/>
</dbReference>
<feature type="region of interest" description="Disordered" evidence="1">
    <location>
        <begin position="75"/>
        <end position="101"/>
    </location>
</feature>
<dbReference type="EMBL" id="CAJRST010015557">
    <property type="protein sequence ID" value="CAG5933903.1"/>
    <property type="molecule type" value="Genomic_DNA"/>
</dbReference>